<dbReference type="AlphaFoldDB" id="A0A8X6YNS1"/>
<organism evidence="1 2">
    <name type="scientific">Trichonephila inaurata madagascariensis</name>
    <dbReference type="NCBI Taxonomy" id="2747483"/>
    <lineage>
        <taxon>Eukaryota</taxon>
        <taxon>Metazoa</taxon>
        <taxon>Ecdysozoa</taxon>
        <taxon>Arthropoda</taxon>
        <taxon>Chelicerata</taxon>
        <taxon>Arachnida</taxon>
        <taxon>Araneae</taxon>
        <taxon>Araneomorphae</taxon>
        <taxon>Entelegynae</taxon>
        <taxon>Araneoidea</taxon>
        <taxon>Nephilidae</taxon>
        <taxon>Trichonephila</taxon>
        <taxon>Trichonephila inaurata</taxon>
    </lineage>
</organism>
<gene>
    <name evidence="1" type="ORF">TNIN_200151</name>
</gene>
<name>A0A8X6YNS1_9ARAC</name>
<dbReference type="EMBL" id="BMAV01020598">
    <property type="protein sequence ID" value="GFY74218.1"/>
    <property type="molecule type" value="Genomic_DNA"/>
</dbReference>
<evidence type="ECO:0000313" key="2">
    <source>
        <dbReference type="Proteomes" id="UP000886998"/>
    </source>
</evidence>
<dbReference type="Proteomes" id="UP000886998">
    <property type="component" value="Unassembled WGS sequence"/>
</dbReference>
<evidence type="ECO:0000313" key="1">
    <source>
        <dbReference type="EMBL" id="GFY74218.1"/>
    </source>
</evidence>
<accession>A0A8X6YNS1</accession>
<reference evidence="1" key="1">
    <citation type="submission" date="2020-08" db="EMBL/GenBank/DDBJ databases">
        <title>Multicomponent nature underlies the extraordinary mechanical properties of spider dragline silk.</title>
        <authorList>
            <person name="Kono N."/>
            <person name="Nakamura H."/>
            <person name="Mori M."/>
            <person name="Yoshida Y."/>
            <person name="Ohtoshi R."/>
            <person name="Malay A.D."/>
            <person name="Moran D.A.P."/>
            <person name="Tomita M."/>
            <person name="Numata K."/>
            <person name="Arakawa K."/>
        </authorList>
    </citation>
    <scope>NUCLEOTIDE SEQUENCE</scope>
</reference>
<sequence>MRHHTLRVETVGFLMTLCRSGPTPCTPGRANSRMATPAVKVFSVDFDYKSFRRMCNIKKFPARIISDRFLIRCNVCKQRPFLPKRNYSVNAWACHWIRSVEKIGRSLNPTDIIFDY</sequence>
<keyword evidence="2" id="KW-1185">Reference proteome</keyword>
<protein>
    <submittedName>
        <fullName evidence="1">Uncharacterized protein</fullName>
    </submittedName>
</protein>
<proteinExistence type="predicted"/>
<comment type="caution">
    <text evidence="1">The sequence shown here is derived from an EMBL/GenBank/DDBJ whole genome shotgun (WGS) entry which is preliminary data.</text>
</comment>